<organism evidence="1 2">
    <name type="scientific">Dreissena polymorpha</name>
    <name type="common">Zebra mussel</name>
    <name type="synonym">Mytilus polymorpha</name>
    <dbReference type="NCBI Taxonomy" id="45954"/>
    <lineage>
        <taxon>Eukaryota</taxon>
        <taxon>Metazoa</taxon>
        <taxon>Spiralia</taxon>
        <taxon>Lophotrochozoa</taxon>
        <taxon>Mollusca</taxon>
        <taxon>Bivalvia</taxon>
        <taxon>Autobranchia</taxon>
        <taxon>Heteroconchia</taxon>
        <taxon>Euheterodonta</taxon>
        <taxon>Imparidentia</taxon>
        <taxon>Neoheterodontei</taxon>
        <taxon>Myida</taxon>
        <taxon>Dreissenoidea</taxon>
        <taxon>Dreissenidae</taxon>
        <taxon>Dreissena</taxon>
    </lineage>
</organism>
<protein>
    <submittedName>
        <fullName evidence="1">Uncharacterized protein</fullName>
    </submittedName>
</protein>
<evidence type="ECO:0000313" key="1">
    <source>
        <dbReference type="EMBL" id="KAH3879350.1"/>
    </source>
</evidence>
<reference evidence="1" key="1">
    <citation type="journal article" date="2019" name="bioRxiv">
        <title>The Genome of the Zebra Mussel, Dreissena polymorpha: A Resource for Invasive Species Research.</title>
        <authorList>
            <person name="McCartney M.A."/>
            <person name="Auch B."/>
            <person name="Kono T."/>
            <person name="Mallez S."/>
            <person name="Zhang Y."/>
            <person name="Obille A."/>
            <person name="Becker A."/>
            <person name="Abrahante J.E."/>
            <person name="Garbe J."/>
            <person name="Badalamenti J.P."/>
            <person name="Herman A."/>
            <person name="Mangelson H."/>
            <person name="Liachko I."/>
            <person name="Sullivan S."/>
            <person name="Sone E.D."/>
            <person name="Koren S."/>
            <person name="Silverstein K.A.T."/>
            <person name="Beckman K.B."/>
            <person name="Gohl D.M."/>
        </authorList>
    </citation>
    <scope>NUCLEOTIDE SEQUENCE</scope>
    <source>
        <strain evidence="1">Duluth1</strain>
        <tissue evidence="1">Whole animal</tissue>
    </source>
</reference>
<dbReference type="Proteomes" id="UP000828390">
    <property type="component" value="Unassembled WGS sequence"/>
</dbReference>
<comment type="caution">
    <text evidence="1">The sequence shown here is derived from an EMBL/GenBank/DDBJ whole genome shotgun (WGS) entry which is preliminary data.</text>
</comment>
<dbReference type="AlphaFoldDB" id="A0A9D4ML75"/>
<reference evidence="1" key="2">
    <citation type="submission" date="2020-11" db="EMBL/GenBank/DDBJ databases">
        <authorList>
            <person name="McCartney M.A."/>
            <person name="Auch B."/>
            <person name="Kono T."/>
            <person name="Mallez S."/>
            <person name="Becker A."/>
            <person name="Gohl D.M."/>
            <person name="Silverstein K.A.T."/>
            <person name="Koren S."/>
            <person name="Bechman K.B."/>
            <person name="Herman A."/>
            <person name="Abrahante J.E."/>
            <person name="Garbe J."/>
        </authorList>
    </citation>
    <scope>NUCLEOTIDE SEQUENCE</scope>
    <source>
        <strain evidence="1">Duluth1</strain>
        <tissue evidence="1">Whole animal</tissue>
    </source>
</reference>
<accession>A0A9D4ML75</accession>
<dbReference type="EMBL" id="JAIWYP010000001">
    <property type="protein sequence ID" value="KAH3879350.1"/>
    <property type="molecule type" value="Genomic_DNA"/>
</dbReference>
<sequence>MARSQQQQQEQQDLMQSWIGTQLNTILSGQLDPDAQGHFLCVGLMGSWPRILGQML</sequence>
<name>A0A9D4ML75_DREPO</name>
<evidence type="ECO:0000313" key="2">
    <source>
        <dbReference type="Proteomes" id="UP000828390"/>
    </source>
</evidence>
<proteinExistence type="predicted"/>
<keyword evidence="2" id="KW-1185">Reference proteome</keyword>
<gene>
    <name evidence="1" type="ORF">DPMN_003252</name>
</gene>